<dbReference type="Gene3D" id="1.10.150.50">
    <property type="entry name" value="Transcription Factor, Ets-1"/>
    <property type="match status" value="1"/>
</dbReference>
<dbReference type="Proteomes" id="UP000023152">
    <property type="component" value="Unassembled WGS sequence"/>
</dbReference>
<reference evidence="1 2" key="1">
    <citation type="journal article" date="2013" name="Curr. Biol.">
        <title>The Genome of the Foraminiferan Reticulomyxa filosa.</title>
        <authorList>
            <person name="Glockner G."/>
            <person name="Hulsmann N."/>
            <person name="Schleicher M."/>
            <person name="Noegel A.A."/>
            <person name="Eichinger L."/>
            <person name="Gallinger C."/>
            <person name="Pawlowski J."/>
            <person name="Sierra R."/>
            <person name="Euteneuer U."/>
            <person name="Pillet L."/>
            <person name="Moustafa A."/>
            <person name="Platzer M."/>
            <person name="Groth M."/>
            <person name="Szafranski K."/>
            <person name="Schliwa M."/>
        </authorList>
    </citation>
    <scope>NUCLEOTIDE SEQUENCE [LARGE SCALE GENOMIC DNA]</scope>
</reference>
<organism evidence="1 2">
    <name type="scientific">Reticulomyxa filosa</name>
    <dbReference type="NCBI Taxonomy" id="46433"/>
    <lineage>
        <taxon>Eukaryota</taxon>
        <taxon>Sar</taxon>
        <taxon>Rhizaria</taxon>
        <taxon>Retaria</taxon>
        <taxon>Foraminifera</taxon>
        <taxon>Monothalamids</taxon>
        <taxon>Reticulomyxidae</taxon>
        <taxon>Reticulomyxa</taxon>
    </lineage>
</organism>
<dbReference type="Gene3D" id="3.30.40.10">
    <property type="entry name" value="Zinc/RING finger domain, C3HC4 (zinc finger)"/>
    <property type="match status" value="1"/>
</dbReference>
<keyword evidence="2" id="KW-1185">Reference proteome</keyword>
<dbReference type="CDD" id="cd09487">
    <property type="entry name" value="SAM_superfamily"/>
    <property type="match status" value="1"/>
</dbReference>
<dbReference type="SUPFAM" id="SSF47769">
    <property type="entry name" value="SAM/Pointed domain"/>
    <property type="match status" value="1"/>
</dbReference>
<evidence type="ECO:0000313" key="2">
    <source>
        <dbReference type="Proteomes" id="UP000023152"/>
    </source>
</evidence>
<name>X6N810_RETFI</name>
<dbReference type="OrthoDB" id="1711136at2759"/>
<protein>
    <submittedName>
        <fullName evidence="1">Zinc finger (C3HC4-type RING finger) family protein / ankyrin repeat family protein</fullName>
    </submittedName>
</protein>
<dbReference type="Pfam" id="PF13920">
    <property type="entry name" value="zf-C3HC4_3"/>
    <property type="match status" value="1"/>
</dbReference>
<accession>X6N810</accession>
<dbReference type="EMBL" id="ASPP01010767">
    <property type="protein sequence ID" value="ETO22400.1"/>
    <property type="molecule type" value="Genomic_DNA"/>
</dbReference>
<dbReference type="InterPro" id="IPR013083">
    <property type="entry name" value="Znf_RING/FYVE/PHD"/>
</dbReference>
<gene>
    <name evidence="1" type="ORF">RFI_14800</name>
</gene>
<evidence type="ECO:0000313" key="1">
    <source>
        <dbReference type="EMBL" id="ETO22400.1"/>
    </source>
</evidence>
<dbReference type="AlphaFoldDB" id="X6N810"/>
<sequence length="266" mass="30250">MARDSSGKYYLSKVISKNGSILQVRMEGWGDDWDKTVNAKTEFVRLAKARSISRKVEDSSRKWGVGDYVDLFPSLKHGQWVVAEIVAKDAQSGQVQLSFEKNSESCWYWSHLDNIEELAAFGTHTSSSALPKMEPSSSDKSEHKFEQISQGLKSIGLPGTCLDVFVQHDIHDDLLLRITEKHLMEITELTEEQRIKILMWLYQYQCKYRRPNCCVHCLVNPADVIFVPCGHIPLCLICLAKLRNADSCVSCSAKFTSIIKLHHKEQ</sequence>
<dbReference type="InterPro" id="IPR013761">
    <property type="entry name" value="SAM/pointed_sf"/>
</dbReference>
<proteinExistence type="predicted"/>
<comment type="caution">
    <text evidence="1">The sequence shown here is derived from an EMBL/GenBank/DDBJ whole genome shotgun (WGS) entry which is preliminary data.</text>
</comment>